<evidence type="ECO:0000313" key="2">
    <source>
        <dbReference type="EMBL" id="RFU74365.1"/>
    </source>
</evidence>
<feature type="compositionally biased region" description="Basic and acidic residues" evidence="1">
    <location>
        <begin position="57"/>
        <end position="66"/>
    </location>
</feature>
<feature type="region of interest" description="Disordered" evidence="1">
    <location>
        <begin position="24"/>
        <end position="76"/>
    </location>
</feature>
<dbReference type="EMBL" id="PXOA01000545">
    <property type="protein sequence ID" value="RFU74365.1"/>
    <property type="molecule type" value="Genomic_DNA"/>
</dbReference>
<dbReference type="OrthoDB" id="4894839at2759"/>
<feature type="region of interest" description="Disordered" evidence="1">
    <location>
        <begin position="342"/>
        <end position="404"/>
    </location>
</feature>
<evidence type="ECO:0000313" key="3">
    <source>
        <dbReference type="Proteomes" id="UP000266272"/>
    </source>
</evidence>
<gene>
    <name evidence="2" type="ORF">TARUN_7888</name>
</gene>
<organism evidence="2 3">
    <name type="scientific">Trichoderma arundinaceum</name>
    <dbReference type="NCBI Taxonomy" id="490622"/>
    <lineage>
        <taxon>Eukaryota</taxon>
        <taxon>Fungi</taxon>
        <taxon>Dikarya</taxon>
        <taxon>Ascomycota</taxon>
        <taxon>Pezizomycotina</taxon>
        <taxon>Sordariomycetes</taxon>
        <taxon>Hypocreomycetidae</taxon>
        <taxon>Hypocreales</taxon>
        <taxon>Hypocreaceae</taxon>
        <taxon>Trichoderma</taxon>
    </lineage>
</organism>
<proteinExistence type="predicted"/>
<keyword evidence="3" id="KW-1185">Reference proteome</keyword>
<evidence type="ECO:0000256" key="1">
    <source>
        <dbReference type="SAM" id="MobiDB-lite"/>
    </source>
</evidence>
<name>A0A395NE44_TRIAR</name>
<protein>
    <submittedName>
        <fullName evidence="2">Uncharacterized protein</fullName>
    </submittedName>
</protein>
<accession>A0A395NE44</accession>
<reference evidence="2 3" key="1">
    <citation type="journal article" date="2018" name="PLoS Pathog.">
        <title>Evolution of structural diversity of trichothecenes, a family of toxins produced by plant pathogenic and entomopathogenic fungi.</title>
        <authorList>
            <person name="Proctor R.H."/>
            <person name="McCormick S.P."/>
            <person name="Kim H.S."/>
            <person name="Cardoza R.E."/>
            <person name="Stanley A.M."/>
            <person name="Lindo L."/>
            <person name="Kelly A."/>
            <person name="Brown D.W."/>
            <person name="Lee T."/>
            <person name="Vaughan M.M."/>
            <person name="Alexander N.J."/>
            <person name="Busman M."/>
            <person name="Gutierrez S."/>
        </authorList>
    </citation>
    <scope>NUCLEOTIDE SEQUENCE [LARGE SCALE GENOMIC DNA]</scope>
    <source>
        <strain evidence="2 3">IBT 40837</strain>
    </source>
</reference>
<dbReference type="AlphaFoldDB" id="A0A395NE44"/>
<comment type="caution">
    <text evidence="2">The sequence shown here is derived from an EMBL/GenBank/DDBJ whole genome shotgun (WGS) entry which is preliminary data.</text>
</comment>
<sequence>MASLQQTLLATENCDTKSQEIQAFHDVSSPQPSPVLSRRIQELRKPNTGARKRPKTRSKETAPNDSRRHHSHRWREEVLSNVGAGVSFKTRLTILKILRRIPELRDHAPQLVSSNPVARTLTIQYTRRELVPFEAEARLMHLSHDKIQGFKNQLYKFVKLMYQNGVKYTIYPQHLYFYKTASWERTRQLFLGAVTGSDLLDIGQLDWKEQRHQTWAQIDRIFAPLEIWAFQEEAAHLADYAKEQMDWAKSTIDDNNDALDAAKADHMEARAIMMEAFEIIKKACASIEGVKSSTKGIYSSIIRPHTAWDEAHFGKENAETSWKKIDVLNGRAYALIQKYGEPKPRNEVSTGGMPPHLSTKAEENSEISHNESNIGDSKAEGEVAAQNGTATDDAKSRGDAGLGT</sequence>
<dbReference type="Proteomes" id="UP000266272">
    <property type="component" value="Unassembled WGS sequence"/>
</dbReference>
<feature type="compositionally biased region" description="Basic and acidic residues" evidence="1">
    <location>
        <begin position="359"/>
        <end position="369"/>
    </location>
</feature>